<protein>
    <submittedName>
        <fullName evidence="3">Galactose-1-phosphate uridylyltransferase</fullName>
    </submittedName>
</protein>
<dbReference type="Gene3D" id="3.30.428.10">
    <property type="entry name" value="HIT-like"/>
    <property type="match status" value="1"/>
</dbReference>
<feature type="region of interest" description="Disordered" evidence="1">
    <location>
        <begin position="1"/>
        <end position="48"/>
    </location>
</feature>
<feature type="domain" description="DUF4921" evidence="2">
    <location>
        <begin position="11"/>
        <end position="435"/>
    </location>
</feature>
<dbReference type="InterPro" id="IPR053177">
    <property type="entry name" value="ADP-glucose_phosphorylase"/>
</dbReference>
<evidence type="ECO:0000313" key="4">
    <source>
        <dbReference type="Proteomes" id="UP000275749"/>
    </source>
</evidence>
<proteinExistence type="predicted"/>
<dbReference type="Pfam" id="PF16268">
    <property type="entry name" value="DUF4921"/>
    <property type="match status" value="1"/>
</dbReference>
<dbReference type="PANTHER" id="PTHR42763">
    <property type="entry name" value="ADP-GLUCOSE PHOSPHORYLASE"/>
    <property type="match status" value="1"/>
</dbReference>
<keyword evidence="3" id="KW-0548">Nucleotidyltransferase</keyword>
<keyword evidence="3" id="KW-0808">Transferase</keyword>
<evidence type="ECO:0000256" key="1">
    <source>
        <dbReference type="SAM" id="MobiDB-lite"/>
    </source>
</evidence>
<dbReference type="InterPro" id="IPR036265">
    <property type="entry name" value="HIT-like_sf"/>
</dbReference>
<dbReference type="SUPFAM" id="SSF54197">
    <property type="entry name" value="HIT-like"/>
    <property type="match status" value="1"/>
</dbReference>
<dbReference type="PANTHER" id="PTHR42763:SF2">
    <property type="entry name" value="ADP-GLUCOSE PHOSPHORYLASE"/>
    <property type="match status" value="1"/>
</dbReference>
<reference evidence="3 4" key="1">
    <citation type="submission" date="2018-11" db="EMBL/GenBank/DDBJ databases">
        <title>Sequencing the genomes of 1000 actinobacteria strains.</title>
        <authorList>
            <person name="Klenk H.-P."/>
        </authorList>
    </citation>
    <scope>NUCLEOTIDE SEQUENCE [LARGE SCALE GENOMIC DNA]</scope>
    <source>
        <strain evidence="3 4">DSM 10546</strain>
    </source>
</reference>
<organism evidence="3 4">
    <name type="scientific">Luteococcus japonicus</name>
    <dbReference type="NCBI Taxonomy" id="33984"/>
    <lineage>
        <taxon>Bacteria</taxon>
        <taxon>Bacillati</taxon>
        <taxon>Actinomycetota</taxon>
        <taxon>Actinomycetes</taxon>
        <taxon>Propionibacteriales</taxon>
        <taxon>Propionibacteriaceae</taxon>
        <taxon>Luteococcus</taxon>
    </lineage>
</organism>
<accession>A0A3N1ZWH4</accession>
<dbReference type="EMBL" id="RKHG01000001">
    <property type="protein sequence ID" value="ROR54512.1"/>
    <property type="molecule type" value="Genomic_DNA"/>
</dbReference>
<gene>
    <name evidence="3" type="ORF">EDD41_1729</name>
</gene>
<dbReference type="Proteomes" id="UP000275749">
    <property type="component" value="Unassembled WGS sequence"/>
</dbReference>
<name>A0A3N1ZWH4_9ACTN</name>
<dbReference type="GO" id="GO:0016779">
    <property type="term" value="F:nucleotidyltransferase activity"/>
    <property type="evidence" value="ECO:0007669"/>
    <property type="project" value="UniProtKB-KW"/>
</dbReference>
<feature type="compositionally biased region" description="Polar residues" evidence="1">
    <location>
        <begin position="17"/>
        <end position="28"/>
    </location>
</feature>
<dbReference type="RefSeq" id="WP_123575590.1">
    <property type="nucleotide sequence ID" value="NZ_RKHG01000001.1"/>
</dbReference>
<evidence type="ECO:0000259" key="2">
    <source>
        <dbReference type="Pfam" id="PF16268"/>
    </source>
</evidence>
<comment type="caution">
    <text evidence="3">The sequence shown here is derived from an EMBL/GenBank/DDBJ whole genome shotgun (WGS) entry which is preliminary data.</text>
</comment>
<dbReference type="InterPro" id="IPR032576">
    <property type="entry name" value="DUF4921"/>
</dbReference>
<evidence type="ECO:0000313" key="3">
    <source>
        <dbReference type="EMBL" id="ROR54512.1"/>
    </source>
</evidence>
<dbReference type="AlphaFoldDB" id="A0A3N1ZWH4"/>
<sequence>MSAHDELLQRLPDGTVKQRNPFTGTQVWTMPGRGKRPLPASLDEPTPLPPDGGVPGCAFCPGHHLDNPPERARLVREGRGWRTLTGLSADELDATQACFRRVPNLFEICSLDYWRLNHGVEPGKEVVERVEQYLSEEAGREHLRRVWMLRSRFTGGAVPSVDDLRQAALGWFGTTHELVIPRRHHVEGATQSSDLASSGRLSVDEHRAYVAFTVQAMADLYAANRAARYVSVFQNWLKPAGASFEHLHRQVVAIDEVGEHVASSARALARNPNAFNEFGLDMALRHGLMLAANDHAVAFAGFGHRYPSVEIYSLSPRREPWLLSDEERDGMADILHAIHAAGGRKLSCNEEWHHRPPALEDGVGSVGEETIPWRIVLKWRISTLAGFEGDTKIYLNTLSPWDVRDRVLPELLKLREQGHIAPVQIGDECDVESGSIPT</sequence>